<proteinExistence type="predicted"/>
<keyword evidence="2" id="KW-0472">Membrane</keyword>
<evidence type="ECO:0000313" key="4">
    <source>
        <dbReference type="Proteomes" id="UP000242381"/>
    </source>
</evidence>
<dbReference type="AlphaFoldDB" id="A0A0A1N7Q8"/>
<dbReference type="OMA" id="AGYQCWI"/>
<accession>A0A0A1N7Q8</accession>
<evidence type="ECO:0000256" key="2">
    <source>
        <dbReference type="SAM" id="Phobius"/>
    </source>
</evidence>
<sequence length="215" mass="24713">MNQVQICVQQRKLGQLFDQVKTTTYDYWIIFYSPLFWFLSILIIKWELDSKQKRVESNFEFSETITFPSIDTPIAPWVKAPSENISFLEDSYEASVMHQEKKTKDRKLSAKRSFKSLKDQISSLKQRRAESVDTVTLAPAPRLKTRQNSASSLPTTKAPLVKKTMFLRRFSSSSDVSSDNSNSKQKVATPTKKNSIKSESIQKLKLFSLKLKSSQ</sequence>
<feature type="compositionally biased region" description="Polar residues" evidence="1">
    <location>
        <begin position="184"/>
        <end position="196"/>
    </location>
</feature>
<dbReference type="EMBL" id="KV921339">
    <property type="protein sequence ID" value="ORE18067.1"/>
    <property type="molecule type" value="Genomic_DNA"/>
</dbReference>
<feature type="compositionally biased region" description="Low complexity" evidence="1">
    <location>
        <begin position="171"/>
        <end position="183"/>
    </location>
</feature>
<name>A0A0A1N7Q8_RHIZD</name>
<keyword evidence="2" id="KW-0812">Transmembrane</keyword>
<feature type="transmembrane region" description="Helical" evidence="2">
    <location>
        <begin position="27"/>
        <end position="44"/>
    </location>
</feature>
<feature type="region of interest" description="Disordered" evidence="1">
    <location>
        <begin position="171"/>
        <end position="196"/>
    </location>
</feature>
<evidence type="ECO:0000313" key="3">
    <source>
        <dbReference type="EMBL" id="ORE18067.1"/>
    </source>
</evidence>
<organism evidence="3 4">
    <name type="scientific">Rhizopus microsporus</name>
    <dbReference type="NCBI Taxonomy" id="58291"/>
    <lineage>
        <taxon>Eukaryota</taxon>
        <taxon>Fungi</taxon>
        <taxon>Fungi incertae sedis</taxon>
        <taxon>Mucoromycota</taxon>
        <taxon>Mucoromycotina</taxon>
        <taxon>Mucoromycetes</taxon>
        <taxon>Mucorales</taxon>
        <taxon>Mucorineae</taxon>
        <taxon>Rhizopodaceae</taxon>
        <taxon>Rhizopus</taxon>
    </lineage>
</organism>
<protein>
    <submittedName>
        <fullName evidence="3">Uncharacterized protein</fullName>
    </submittedName>
</protein>
<gene>
    <name evidence="3" type="ORF">BCV71DRAFT_121179</name>
</gene>
<reference evidence="3 4" key="1">
    <citation type="journal article" date="2016" name="Proc. Natl. Acad. Sci. U.S.A.">
        <title>Lipid metabolic changes in an early divergent fungus govern the establishment of a mutualistic symbiosis with endobacteria.</title>
        <authorList>
            <person name="Lastovetsky O.A."/>
            <person name="Gaspar M.L."/>
            <person name="Mondo S.J."/>
            <person name="LaButti K.M."/>
            <person name="Sandor L."/>
            <person name="Grigoriev I.V."/>
            <person name="Henry S.A."/>
            <person name="Pawlowska T.E."/>
        </authorList>
    </citation>
    <scope>NUCLEOTIDE SEQUENCE [LARGE SCALE GENOMIC DNA]</scope>
    <source>
        <strain evidence="3 4">ATCC 11559</strain>
    </source>
</reference>
<keyword evidence="2" id="KW-1133">Transmembrane helix</keyword>
<dbReference type="Proteomes" id="UP000242381">
    <property type="component" value="Unassembled WGS sequence"/>
</dbReference>
<evidence type="ECO:0000256" key="1">
    <source>
        <dbReference type="SAM" id="MobiDB-lite"/>
    </source>
</evidence>
<dbReference type="VEuPathDB" id="FungiDB:BCV72DRAFT_71168"/>